<dbReference type="InterPro" id="IPR034505">
    <property type="entry name" value="Coproporphyrinogen-III_oxidase"/>
</dbReference>
<organism evidence="11 12">
    <name type="scientific">Paenibacillus pini JCM 16418</name>
    <dbReference type="NCBI Taxonomy" id="1236976"/>
    <lineage>
        <taxon>Bacteria</taxon>
        <taxon>Bacillati</taxon>
        <taxon>Bacillota</taxon>
        <taxon>Bacilli</taxon>
        <taxon>Bacillales</taxon>
        <taxon>Paenibacillaceae</taxon>
        <taxon>Paenibacillus</taxon>
    </lineage>
</organism>
<sequence length="400" mass="45716">MSGMHAQEVDNNRLTIKSKPQAVYLHIPFCTNKCFYCDFNSYVLKNQPVMDYLVALDREMELTVAANPPGQIKSIFVGGGTPTVLKPNEMEFFLKSVKKHFPDWAEDMEFSMEANPGTTDLEKLSVMRAGGVNRVSFGVQAFQNELLSDIGRIHDTDDVYQSLENARKAGFDNMSIDLMFGLPNQTVEMLNESITKALALDLPHYSIYSLKVEENTLFHTMFKKNQLPLPHEDDELQMYLLLMERMKQAGYEQYEISNFAKPGKYSRHNMTYWLNEDYYGLGAGAHGYMDHQRHMNIKGVNPYIQATREGLPRLESFPIPRDEAMEDFMMVGLRVMQGVSRAHFKEQFELSMDDVFAKPLNKMLAAGLLEETETGYRLSDKGVLFGNEVFGEFIGYLTVK</sequence>
<dbReference type="CDD" id="cd01335">
    <property type="entry name" value="Radical_SAM"/>
    <property type="match status" value="1"/>
</dbReference>
<evidence type="ECO:0000256" key="3">
    <source>
        <dbReference type="ARBA" id="ARBA00022617"/>
    </source>
</evidence>
<reference evidence="11 12" key="1">
    <citation type="journal article" date="2014" name="Genome Announc.">
        <title>Draft Genome Sequence of Paenibacillus pini JCM 16418T, Isolated from the Rhizosphere of Pine Tree.</title>
        <authorList>
            <person name="Yuki M."/>
            <person name="Oshima K."/>
            <person name="Suda W."/>
            <person name="Oshida Y."/>
            <person name="Kitamura K."/>
            <person name="Iida Y."/>
            <person name="Hattori M."/>
            <person name="Ohkuma M."/>
        </authorList>
    </citation>
    <scope>NUCLEOTIDE SEQUENCE [LARGE SCALE GENOMIC DNA]</scope>
    <source>
        <strain evidence="11 12">JCM 16418</strain>
    </source>
</reference>
<name>W7Y7V1_9BACL</name>
<evidence type="ECO:0000256" key="4">
    <source>
        <dbReference type="ARBA" id="ARBA00022691"/>
    </source>
</evidence>
<evidence type="ECO:0000259" key="10">
    <source>
        <dbReference type="PROSITE" id="PS51918"/>
    </source>
</evidence>
<dbReference type="InterPro" id="IPR007197">
    <property type="entry name" value="rSAM"/>
</dbReference>
<dbReference type="GO" id="GO:0004109">
    <property type="term" value="F:coproporphyrinogen oxidase activity"/>
    <property type="evidence" value="ECO:0007669"/>
    <property type="project" value="InterPro"/>
</dbReference>
<dbReference type="eggNOG" id="COG0635">
    <property type="taxonomic scope" value="Bacteria"/>
</dbReference>
<dbReference type="RefSeq" id="WP_373280689.1">
    <property type="nucleotide sequence ID" value="NZ_BAVZ01000002.1"/>
</dbReference>
<dbReference type="SMART" id="SM00729">
    <property type="entry name" value="Elp3"/>
    <property type="match status" value="1"/>
</dbReference>
<keyword evidence="9" id="KW-0963">Cytoplasm</keyword>
<keyword evidence="3 9" id="KW-0349">Heme</keyword>
<proteinExistence type="inferred from homology"/>
<dbReference type="SFLD" id="SFLDG01082">
    <property type="entry name" value="B12-binding_domain_containing"/>
    <property type="match status" value="1"/>
</dbReference>
<dbReference type="Proteomes" id="UP000019364">
    <property type="component" value="Unassembled WGS sequence"/>
</dbReference>
<evidence type="ECO:0000256" key="7">
    <source>
        <dbReference type="ARBA" id="ARBA00023014"/>
    </source>
</evidence>
<dbReference type="GO" id="GO:0005737">
    <property type="term" value="C:cytoplasm"/>
    <property type="evidence" value="ECO:0007669"/>
    <property type="project" value="UniProtKB-SubCell"/>
</dbReference>
<gene>
    <name evidence="11" type="ORF">JCM16418_987</name>
</gene>
<dbReference type="GO" id="GO:0051539">
    <property type="term" value="F:4 iron, 4 sulfur cluster binding"/>
    <property type="evidence" value="ECO:0007669"/>
    <property type="project" value="UniProtKB-UniRule"/>
</dbReference>
<dbReference type="AlphaFoldDB" id="W7Y7V1"/>
<evidence type="ECO:0000256" key="1">
    <source>
        <dbReference type="ARBA" id="ARBA00006100"/>
    </source>
</evidence>
<comment type="function">
    <text evidence="9">Probably acts as a heme chaperone, transferring heme to an unknown acceptor. Binds one molecule of heme per monomer, possibly covalently. Binds 1 [4Fe-4S] cluster. The cluster is coordinated with 3 cysteines and an exchangeable S-adenosyl-L-methionine.</text>
</comment>
<dbReference type="SFLD" id="SFLDS00029">
    <property type="entry name" value="Radical_SAM"/>
    <property type="match status" value="1"/>
</dbReference>
<evidence type="ECO:0000313" key="11">
    <source>
        <dbReference type="EMBL" id="GAF07000.1"/>
    </source>
</evidence>
<keyword evidence="9" id="KW-0004">4Fe-4S</keyword>
<dbReference type="PANTHER" id="PTHR13932">
    <property type="entry name" value="COPROPORPHYRINIGEN III OXIDASE"/>
    <property type="match status" value="1"/>
</dbReference>
<dbReference type="SFLD" id="SFLDF00562">
    <property type="entry name" value="HemN-like__clustered_with_heat"/>
    <property type="match status" value="1"/>
</dbReference>
<dbReference type="GO" id="GO:0006779">
    <property type="term" value="P:porphyrin-containing compound biosynthetic process"/>
    <property type="evidence" value="ECO:0007669"/>
    <property type="project" value="InterPro"/>
</dbReference>
<dbReference type="Pfam" id="PF06969">
    <property type="entry name" value="HemN_C"/>
    <property type="match status" value="1"/>
</dbReference>
<keyword evidence="5 9" id="KW-0479">Metal-binding</keyword>
<comment type="caution">
    <text evidence="11">The sequence shown here is derived from an EMBL/GenBank/DDBJ whole genome shotgun (WGS) entry which is preliminary data.</text>
</comment>
<evidence type="ECO:0000313" key="12">
    <source>
        <dbReference type="Proteomes" id="UP000019364"/>
    </source>
</evidence>
<dbReference type="Pfam" id="PF04055">
    <property type="entry name" value="Radical_SAM"/>
    <property type="match status" value="1"/>
</dbReference>
<dbReference type="SFLD" id="SFLDF00288">
    <property type="entry name" value="HemN-like__clustered_with_nucl"/>
    <property type="match status" value="1"/>
</dbReference>
<comment type="subcellular location">
    <subcellularLocation>
        <location evidence="9">Cytoplasm</location>
    </subcellularLocation>
</comment>
<dbReference type="NCBIfam" id="TIGR00539">
    <property type="entry name" value="hemN_rel"/>
    <property type="match status" value="1"/>
</dbReference>
<dbReference type="InterPro" id="IPR010723">
    <property type="entry name" value="HemN_C"/>
</dbReference>
<keyword evidence="6 9" id="KW-0408">Iron</keyword>
<dbReference type="PROSITE" id="PS51918">
    <property type="entry name" value="RADICAL_SAM"/>
    <property type="match status" value="1"/>
</dbReference>
<accession>W7Y7V1</accession>
<keyword evidence="7 9" id="KW-0411">Iron-sulfur</keyword>
<keyword evidence="4 9" id="KW-0949">S-adenosyl-L-methionine</keyword>
<evidence type="ECO:0000256" key="8">
    <source>
        <dbReference type="ARBA" id="ARBA00023186"/>
    </source>
</evidence>
<dbReference type="GO" id="GO:0046872">
    <property type="term" value="F:metal ion binding"/>
    <property type="evidence" value="ECO:0007669"/>
    <property type="project" value="UniProtKB-UniRule"/>
</dbReference>
<feature type="domain" description="Radical SAM core" evidence="10">
    <location>
        <begin position="15"/>
        <end position="252"/>
    </location>
</feature>
<dbReference type="EMBL" id="BAVZ01000002">
    <property type="protein sequence ID" value="GAF07000.1"/>
    <property type="molecule type" value="Genomic_DNA"/>
</dbReference>
<evidence type="ECO:0000256" key="9">
    <source>
        <dbReference type="RuleBase" id="RU364116"/>
    </source>
</evidence>
<dbReference type="InterPro" id="IPR058240">
    <property type="entry name" value="rSAM_sf"/>
</dbReference>
<dbReference type="PANTHER" id="PTHR13932:SF5">
    <property type="entry name" value="RADICAL S-ADENOSYL METHIONINE DOMAIN-CONTAINING PROTEIN 1, MITOCHONDRIAL"/>
    <property type="match status" value="1"/>
</dbReference>
<evidence type="ECO:0000256" key="2">
    <source>
        <dbReference type="ARBA" id="ARBA00017228"/>
    </source>
</evidence>
<dbReference type="SUPFAM" id="SSF102114">
    <property type="entry name" value="Radical SAM enzymes"/>
    <property type="match status" value="1"/>
</dbReference>
<dbReference type="Gene3D" id="3.20.20.70">
    <property type="entry name" value="Aldolase class I"/>
    <property type="match status" value="1"/>
</dbReference>
<comment type="similarity">
    <text evidence="1">Belongs to the anaerobic coproporphyrinogen-III oxidase family. HemW subfamily.</text>
</comment>
<dbReference type="InterPro" id="IPR004559">
    <property type="entry name" value="HemW-like"/>
</dbReference>
<dbReference type="InterPro" id="IPR006638">
    <property type="entry name" value="Elp3/MiaA/NifB-like_rSAM"/>
</dbReference>
<dbReference type="InterPro" id="IPR013785">
    <property type="entry name" value="Aldolase_TIM"/>
</dbReference>
<keyword evidence="8 9" id="KW-0143">Chaperone</keyword>
<evidence type="ECO:0000256" key="6">
    <source>
        <dbReference type="ARBA" id="ARBA00023004"/>
    </source>
</evidence>
<keyword evidence="12" id="KW-1185">Reference proteome</keyword>
<dbReference type="SFLD" id="SFLDG01065">
    <property type="entry name" value="anaerobic_coproporphyrinogen-I"/>
    <property type="match status" value="1"/>
</dbReference>
<protein>
    <recommendedName>
        <fullName evidence="2 9">Heme chaperone HemW</fullName>
    </recommendedName>
</protein>
<dbReference type="STRING" id="1236976.JCM16418_987"/>
<evidence type="ECO:0000256" key="5">
    <source>
        <dbReference type="ARBA" id="ARBA00022723"/>
    </source>
</evidence>